<keyword evidence="3" id="KW-0349">Heme</keyword>
<keyword evidence="8" id="KW-0472">Membrane</keyword>
<evidence type="ECO:0000313" key="10">
    <source>
        <dbReference type="Proteomes" id="UP001489902"/>
    </source>
</evidence>
<dbReference type="PRINTS" id="PR00463">
    <property type="entry name" value="EP450I"/>
</dbReference>
<protein>
    <submittedName>
        <fullName evidence="9">Cytochrome P450</fullName>
    </submittedName>
</protein>
<dbReference type="Proteomes" id="UP001489902">
    <property type="component" value="Chromosome 3"/>
</dbReference>
<dbReference type="InterPro" id="IPR036396">
    <property type="entry name" value="Cyt_P450_sf"/>
</dbReference>
<name>A0ABZ2WXL0_9HYPO</name>
<dbReference type="InterPro" id="IPR001128">
    <property type="entry name" value="Cyt_P450"/>
</dbReference>
<reference evidence="9 10" key="1">
    <citation type="submission" date="2024-04" db="EMBL/GenBank/DDBJ databases">
        <title>Complete genome sequence of Fusarium acuminatum.</title>
        <authorList>
            <person name="Lan B."/>
        </authorList>
    </citation>
    <scope>NUCLEOTIDE SEQUENCE [LARGE SCALE GENOMIC DNA]</scope>
    <source>
        <strain evidence="9">1A</strain>
    </source>
</reference>
<keyword evidence="7" id="KW-0503">Monooxygenase</keyword>
<evidence type="ECO:0000256" key="2">
    <source>
        <dbReference type="ARBA" id="ARBA00010617"/>
    </source>
</evidence>
<dbReference type="EMBL" id="CP151262">
    <property type="protein sequence ID" value="WZH45499.1"/>
    <property type="molecule type" value="Genomic_DNA"/>
</dbReference>
<dbReference type="PANTHER" id="PTHR24305:SF187">
    <property type="entry name" value="P450, PUTATIVE (EUROFUNG)-RELATED"/>
    <property type="match status" value="1"/>
</dbReference>
<evidence type="ECO:0000313" key="9">
    <source>
        <dbReference type="EMBL" id="WZH45499.1"/>
    </source>
</evidence>
<evidence type="ECO:0000256" key="8">
    <source>
        <dbReference type="SAM" id="Phobius"/>
    </source>
</evidence>
<keyword evidence="8" id="KW-0812">Transmembrane</keyword>
<accession>A0ABZ2WXL0</accession>
<keyword evidence="8" id="KW-1133">Transmembrane helix</keyword>
<evidence type="ECO:0000256" key="6">
    <source>
        <dbReference type="ARBA" id="ARBA00023004"/>
    </source>
</evidence>
<keyword evidence="10" id="KW-1185">Reference proteome</keyword>
<feature type="transmembrane region" description="Helical" evidence="8">
    <location>
        <begin position="49"/>
        <end position="70"/>
    </location>
</feature>
<feature type="transmembrane region" description="Helical" evidence="8">
    <location>
        <begin position="20"/>
        <end position="37"/>
    </location>
</feature>
<comment type="cofactor">
    <cofactor evidence="1">
        <name>heme</name>
        <dbReference type="ChEBI" id="CHEBI:30413"/>
    </cofactor>
</comment>
<sequence>MGATKPPMMAFSNVDIDSNESFITLFLVGILTHVFIFRKGEWDLWASAFLRAWVFYEFATPCLLIKYGNLSTWKAFSTTNKSLLAFVVGLTISILTYRAFFHRLSRFPGPFRARLSNLYATKLANKDEHMYLEVQELHRRYGDIVRIAVRDYEPRVVNCTKLLTNQIDRTIGEPLNISMWFNFFTFDIVGDLAFGNSFNMLRDGIKHKFLEEAHVSATLMGMFRRTLWLMPIFKGTPLLNSQWQSFQAWLRDTVENRRKNKPSRPDVFSWILEDYESLENPTKQDLNNLYGDAHLICGAGRSVIAQVISQNAVLTPCSDTTSAATSCLIYLLVQHPDVMSKLQAEIDEYKKTHEETDNVSLGKLTYLHACLDESLRLYPVVPSGLQRVTPPEGMQIDDIYIPGDTLFHSPTYTMCRDERCFVRPDEFIPERWTSQPELVKDASVFSPFHMGK</sequence>
<gene>
    <name evidence="9" type="ORF">QYS62_006559</name>
</gene>
<comment type="similarity">
    <text evidence="2">Belongs to the cytochrome P450 family.</text>
</comment>
<evidence type="ECO:0000256" key="3">
    <source>
        <dbReference type="ARBA" id="ARBA00022617"/>
    </source>
</evidence>
<evidence type="ECO:0000256" key="1">
    <source>
        <dbReference type="ARBA" id="ARBA00001971"/>
    </source>
</evidence>
<dbReference type="SUPFAM" id="SSF48264">
    <property type="entry name" value="Cytochrome P450"/>
    <property type="match status" value="1"/>
</dbReference>
<dbReference type="Gene3D" id="1.10.630.10">
    <property type="entry name" value="Cytochrome P450"/>
    <property type="match status" value="1"/>
</dbReference>
<keyword evidence="6" id="KW-0408">Iron</keyword>
<evidence type="ECO:0000256" key="7">
    <source>
        <dbReference type="ARBA" id="ARBA00023033"/>
    </source>
</evidence>
<organism evidence="9 10">
    <name type="scientific">Fusarium acuminatum</name>
    <dbReference type="NCBI Taxonomy" id="5515"/>
    <lineage>
        <taxon>Eukaryota</taxon>
        <taxon>Fungi</taxon>
        <taxon>Dikarya</taxon>
        <taxon>Ascomycota</taxon>
        <taxon>Pezizomycotina</taxon>
        <taxon>Sordariomycetes</taxon>
        <taxon>Hypocreomycetidae</taxon>
        <taxon>Hypocreales</taxon>
        <taxon>Nectriaceae</taxon>
        <taxon>Fusarium</taxon>
        <taxon>Fusarium tricinctum species complex</taxon>
    </lineage>
</organism>
<dbReference type="Pfam" id="PF00067">
    <property type="entry name" value="p450"/>
    <property type="match status" value="1"/>
</dbReference>
<dbReference type="InterPro" id="IPR002401">
    <property type="entry name" value="Cyt_P450_E_grp-I"/>
</dbReference>
<feature type="transmembrane region" description="Helical" evidence="8">
    <location>
        <begin position="82"/>
        <end position="101"/>
    </location>
</feature>
<evidence type="ECO:0000256" key="5">
    <source>
        <dbReference type="ARBA" id="ARBA00023002"/>
    </source>
</evidence>
<dbReference type="InterPro" id="IPR050121">
    <property type="entry name" value="Cytochrome_P450_monoxygenase"/>
</dbReference>
<keyword evidence="5" id="KW-0560">Oxidoreductase</keyword>
<dbReference type="PANTHER" id="PTHR24305">
    <property type="entry name" value="CYTOCHROME P450"/>
    <property type="match status" value="1"/>
</dbReference>
<proteinExistence type="inferred from homology"/>
<keyword evidence="4" id="KW-0479">Metal-binding</keyword>
<evidence type="ECO:0000256" key="4">
    <source>
        <dbReference type="ARBA" id="ARBA00022723"/>
    </source>
</evidence>